<protein>
    <submittedName>
        <fullName evidence="1">Uncharacterized protein</fullName>
    </submittedName>
</protein>
<name>A0A853I4Y0_9GAMM</name>
<sequence>MSRQVSIDITLVSKETRVNIIKRLISNGWTFSYYGEVSYLPIGDEDFDWCYERLNNKQTLKLLSEKEEAEELIGVVLTWQNTDVGGEILFNLDLSMSFVVSINRKTIGNCNSVTDMNWYLTKIIPFLESANTKVECINFEEYI</sequence>
<evidence type="ECO:0000313" key="1">
    <source>
        <dbReference type="EMBL" id="NYZ65758.1"/>
    </source>
</evidence>
<reference evidence="1 2" key="1">
    <citation type="submission" date="2020-07" db="EMBL/GenBank/DDBJ databases">
        <title>Endozoicomonas sp. nov., isolated from sediment.</title>
        <authorList>
            <person name="Gu T."/>
        </authorList>
    </citation>
    <scope>NUCLEOTIDE SEQUENCE [LARGE SCALE GENOMIC DNA]</scope>
    <source>
        <strain evidence="1 2">SM1973</strain>
    </source>
</reference>
<dbReference type="RefSeq" id="WP_180567782.1">
    <property type="nucleotide sequence ID" value="NZ_JACCKB010000007.1"/>
</dbReference>
<organism evidence="1 2">
    <name type="scientific">Spartinivicinus marinus</name>
    <dbReference type="NCBI Taxonomy" id="2994442"/>
    <lineage>
        <taxon>Bacteria</taxon>
        <taxon>Pseudomonadati</taxon>
        <taxon>Pseudomonadota</taxon>
        <taxon>Gammaproteobacteria</taxon>
        <taxon>Oceanospirillales</taxon>
        <taxon>Zooshikellaceae</taxon>
        <taxon>Spartinivicinus</taxon>
    </lineage>
</organism>
<dbReference type="EMBL" id="JACCKB010000007">
    <property type="protein sequence ID" value="NYZ65758.1"/>
    <property type="molecule type" value="Genomic_DNA"/>
</dbReference>
<keyword evidence="2" id="KW-1185">Reference proteome</keyword>
<gene>
    <name evidence="1" type="ORF">H0A36_07010</name>
</gene>
<evidence type="ECO:0000313" key="2">
    <source>
        <dbReference type="Proteomes" id="UP000569732"/>
    </source>
</evidence>
<proteinExistence type="predicted"/>
<dbReference type="AlphaFoldDB" id="A0A853I4Y0"/>
<accession>A0A853I4Y0</accession>
<dbReference type="Proteomes" id="UP000569732">
    <property type="component" value="Unassembled WGS sequence"/>
</dbReference>
<comment type="caution">
    <text evidence="1">The sequence shown here is derived from an EMBL/GenBank/DDBJ whole genome shotgun (WGS) entry which is preliminary data.</text>
</comment>